<sequence length="47" mass="5328">MAGDLRQAGSYLLEQPYMRSKKVASVIDGMIYERMCEEGLAESTYHV</sequence>
<dbReference type="RefSeq" id="WP_267149958.1">
    <property type="nucleotide sequence ID" value="NZ_JAPMLT010000001.1"/>
</dbReference>
<keyword evidence="2" id="KW-1185">Reference proteome</keyword>
<gene>
    <name evidence="1" type="ORF">OS242_01875</name>
</gene>
<dbReference type="EMBL" id="JAPMLT010000001">
    <property type="protein sequence ID" value="MCX7568718.1"/>
    <property type="molecule type" value="Genomic_DNA"/>
</dbReference>
<evidence type="ECO:0000313" key="2">
    <source>
        <dbReference type="Proteomes" id="UP001208017"/>
    </source>
</evidence>
<dbReference type="Proteomes" id="UP001208017">
    <property type="component" value="Unassembled WGS sequence"/>
</dbReference>
<protein>
    <submittedName>
        <fullName evidence="1">Uncharacterized protein</fullName>
    </submittedName>
</protein>
<accession>A0ABT3WYF3</accession>
<proteinExistence type="predicted"/>
<name>A0ABT3WYF3_9BACL</name>
<organism evidence="1 2">
    <name type="scientific">Tumebacillus lacus</name>
    <dbReference type="NCBI Taxonomy" id="2995335"/>
    <lineage>
        <taxon>Bacteria</taxon>
        <taxon>Bacillati</taxon>
        <taxon>Bacillota</taxon>
        <taxon>Bacilli</taxon>
        <taxon>Bacillales</taxon>
        <taxon>Alicyclobacillaceae</taxon>
        <taxon>Tumebacillus</taxon>
    </lineage>
</organism>
<evidence type="ECO:0000313" key="1">
    <source>
        <dbReference type="EMBL" id="MCX7568718.1"/>
    </source>
</evidence>
<comment type="caution">
    <text evidence="1">The sequence shown here is derived from an EMBL/GenBank/DDBJ whole genome shotgun (WGS) entry which is preliminary data.</text>
</comment>
<reference evidence="1 2" key="1">
    <citation type="submission" date="2022-11" db="EMBL/GenBank/DDBJ databases">
        <title>Study of microbial diversity in lake waters.</title>
        <authorList>
            <person name="Zhang J."/>
        </authorList>
    </citation>
    <scope>NUCLEOTIDE SEQUENCE [LARGE SCALE GENOMIC DNA]</scope>
    <source>
        <strain evidence="1 2">DT12</strain>
    </source>
</reference>